<organism evidence="1 2">
    <name type="scientific">Pseudooceanicola spongiae</name>
    <dbReference type="NCBI Taxonomy" id="2613965"/>
    <lineage>
        <taxon>Bacteria</taxon>
        <taxon>Pseudomonadati</taxon>
        <taxon>Pseudomonadota</taxon>
        <taxon>Alphaproteobacteria</taxon>
        <taxon>Rhodobacterales</taxon>
        <taxon>Paracoccaceae</taxon>
        <taxon>Pseudooceanicola</taxon>
    </lineage>
</organism>
<dbReference type="KEGG" id="pshq:F3W81_00150"/>
<evidence type="ECO:0008006" key="3">
    <source>
        <dbReference type="Google" id="ProtNLM"/>
    </source>
</evidence>
<keyword evidence="2" id="KW-1185">Reference proteome</keyword>
<dbReference type="EMBL" id="CP045201">
    <property type="protein sequence ID" value="QOL79383.1"/>
    <property type="molecule type" value="Genomic_DNA"/>
</dbReference>
<proteinExistence type="predicted"/>
<protein>
    <recommendedName>
        <fullName evidence="3">Asparagine synthetase domain-containing protein</fullName>
    </recommendedName>
</protein>
<evidence type="ECO:0000313" key="2">
    <source>
        <dbReference type="Proteomes" id="UP000594118"/>
    </source>
</evidence>
<name>A0A7M3V2S0_9RHOB</name>
<dbReference type="SUPFAM" id="SSF52402">
    <property type="entry name" value="Adenine nucleotide alpha hydrolases-like"/>
    <property type="match status" value="1"/>
</dbReference>
<evidence type="ECO:0000313" key="1">
    <source>
        <dbReference type="EMBL" id="QOL79383.1"/>
    </source>
</evidence>
<dbReference type="AlphaFoldDB" id="A0A7M3V2S0"/>
<dbReference type="Proteomes" id="UP000594118">
    <property type="component" value="Chromosome"/>
</dbReference>
<gene>
    <name evidence="1" type="ORF">F3W81_00150</name>
</gene>
<dbReference type="RefSeq" id="WP_193081518.1">
    <property type="nucleotide sequence ID" value="NZ_CP045201.1"/>
</dbReference>
<accession>A0A7M3V2S0</accession>
<reference evidence="1 2" key="1">
    <citation type="submission" date="2019-10" db="EMBL/GenBank/DDBJ databases">
        <title>Pseudopuniceibacterium sp. HQ09 islated from Antarctica.</title>
        <authorList>
            <person name="Liao L."/>
            <person name="Su S."/>
            <person name="Chen B."/>
            <person name="Yu Y."/>
        </authorList>
    </citation>
    <scope>NUCLEOTIDE SEQUENCE [LARGE SCALE GENOMIC DNA]</scope>
    <source>
        <strain evidence="1 2">HQ09</strain>
    </source>
</reference>
<sequence>MTNAALKACRDRNLDFNKLFRWQYLIGKSIEEELPMARHRVGDWDVAVGAQLPVTLLKDRAGVVLGLVLGIAVSPSGFVGGMEEDWQFQVAELDSEAADFFDIFEIWLKPLAGRYTILLNVQGQSRLYCDPVGMNGVVYDRQSRRIASSTLLCLNRPMEPNGLFDHDMVAGGKGKFSLFHTQDAQVRRCNPNCYIDLATFEEHRFWPKEETFTSRDSDLMAVYSELAANTKHVVGAVNARYTTALPLSGGQDSRLLAAMAGDEIHAFDQFFTHIHNYASRIDTAIAGEIARSLQLKHSVFDKRSVKVDAAQVEHSQMEFEVAAGVVAPQNREIAAGLDQGLTDGGVVMRGHQTDLLRAVFIDKLGKQGREDFRWQIKRLLIVPPRDFNGTVYRKYLPLYQDWYESLPDTARHKSVDFMFLEIYYSSTLGLTFPALHRSFFMSPFNSRRNIELSLSIDDSYRRAGHAVNDILLLNNPALHALPFDYEFGGKNKLDAILDTARMELLTQDRRTATYKRVSALCSARRV</sequence>